<proteinExistence type="predicted"/>
<dbReference type="AlphaFoldDB" id="A0AAV2VL74"/>
<gene>
    <name evidence="2" type="ORF">VIBNISOn1_1480017</name>
</gene>
<evidence type="ECO:0000313" key="3">
    <source>
        <dbReference type="Proteomes" id="UP000018211"/>
    </source>
</evidence>
<comment type="caution">
    <text evidence="2">The sequence shown here is derived from an EMBL/GenBank/DDBJ whole genome shotgun (WGS) entry which is preliminary data.</text>
</comment>
<dbReference type="CDD" id="cd04301">
    <property type="entry name" value="NAT_SF"/>
    <property type="match status" value="1"/>
</dbReference>
<dbReference type="PROSITE" id="PS51186">
    <property type="entry name" value="GNAT"/>
    <property type="match status" value="1"/>
</dbReference>
<accession>A0AAV2VL74</accession>
<name>A0AAV2VL74_9VIBR</name>
<dbReference type="GO" id="GO:0016747">
    <property type="term" value="F:acyltransferase activity, transferring groups other than amino-acyl groups"/>
    <property type="evidence" value="ECO:0007669"/>
    <property type="project" value="InterPro"/>
</dbReference>
<sequence>MYNLLKVETLDSIVLQHIFQFSQWMKGSGVESDEVFTVVRGLLKQNTDKMNFYCVFDNNDVVGYLVLFLGLKEISYSRIHFFAIDPAQRQRGVGKGALAFILEQLLLPNDVTTVACKSSLTKFYLACGFKLVAKADNGDDVLMFSEGKIDVTPSLLEKPLATMVYDGSSKERYLELEALFK</sequence>
<dbReference type="InterPro" id="IPR000182">
    <property type="entry name" value="GNAT_dom"/>
</dbReference>
<dbReference type="SUPFAM" id="SSF55729">
    <property type="entry name" value="Acyl-CoA N-acyltransferases (Nat)"/>
    <property type="match status" value="1"/>
</dbReference>
<dbReference type="InterPro" id="IPR016181">
    <property type="entry name" value="Acyl_CoA_acyltransferase"/>
</dbReference>
<dbReference type="Proteomes" id="UP000018211">
    <property type="component" value="Unassembled WGS sequence"/>
</dbReference>
<dbReference type="Gene3D" id="3.40.630.30">
    <property type="match status" value="1"/>
</dbReference>
<dbReference type="Pfam" id="PF00583">
    <property type="entry name" value="Acetyltransf_1"/>
    <property type="match status" value="1"/>
</dbReference>
<evidence type="ECO:0000313" key="2">
    <source>
        <dbReference type="EMBL" id="CCO45443.1"/>
    </source>
</evidence>
<dbReference type="RefSeq" id="WP_022610912.1">
    <property type="nucleotide sequence ID" value="NZ_LK391965.1"/>
</dbReference>
<evidence type="ECO:0000259" key="1">
    <source>
        <dbReference type="PROSITE" id="PS51186"/>
    </source>
</evidence>
<reference evidence="2 3" key="1">
    <citation type="journal article" date="2013" name="ISME J.">
        <title>Comparative genomics of pathogenic lineages of Vibrio nigripulchritudo identifies virulence-associated traits.</title>
        <authorList>
            <person name="Goudenege D."/>
            <person name="Labreuche Y."/>
            <person name="Krin E."/>
            <person name="Ansquer D."/>
            <person name="Mangenot S."/>
            <person name="Calteau A."/>
            <person name="Medigue C."/>
            <person name="Mazel D."/>
            <person name="Polz M.F."/>
            <person name="Le Roux F."/>
        </authorList>
    </citation>
    <scope>NUCLEOTIDE SEQUENCE [LARGE SCALE GENOMIC DNA]</scope>
    <source>
        <strain evidence="2 3">SOn1</strain>
    </source>
</reference>
<organism evidence="2 3">
    <name type="scientific">Vibrio nigripulchritudo SOn1</name>
    <dbReference type="NCBI Taxonomy" id="1238450"/>
    <lineage>
        <taxon>Bacteria</taxon>
        <taxon>Pseudomonadati</taxon>
        <taxon>Pseudomonadota</taxon>
        <taxon>Gammaproteobacteria</taxon>
        <taxon>Vibrionales</taxon>
        <taxon>Vibrionaceae</taxon>
        <taxon>Vibrio</taxon>
    </lineage>
</organism>
<protein>
    <recommendedName>
        <fullName evidence="1">N-acetyltransferase domain-containing protein</fullName>
    </recommendedName>
</protein>
<dbReference type="EMBL" id="CAOF01000055">
    <property type="protein sequence ID" value="CCO45443.1"/>
    <property type="molecule type" value="Genomic_DNA"/>
</dbReference>
<feature type="domain" description="N-acetyltransferase" evidence="1">
    <location>
        <begin position="5"/>
        <end position="148"/>
    </location>
</feature>